<evidence type="ECO:0000313" key="9">
    <source>
        <dbReference type="EMBL" id="MTK20667.1"/>
    </source>
</evidence>
<evidence type="ECO:0000256" key="2">
    <source>
        <dbReference type="ARBA" id="ARBA00022617"/>
    </source>
</evidence>
<dbReference type="SUPFAM" id="SSF56014">
    <property type="entry name" value="Nitrite and sulphite reductase 4Fe-4S domain-like"/>
    <property type="match status" value="2"/>
</dbReference>
<keyword evidence="5" id="KW-0408">Iron</keyword>
<gene>
    <name evidence="10" type="ORF">GMA64_03545</name>
    <name evidence="9" type="ORF">GMA92_04340</name>
</gene>
<dbReference type="Pfam" id="PF01077">
    <property type="entry name" value="NIR_SIR"/>
    <property type="match status" value="1"/>
</dbReference>
<reference evidence="10 11" key="1">
    <citation type="journal article" date="2019" name="Nat. Med.">
        <title>A library of human gut bacterial isolates paired with longitudinal multiomics data enables mechanistic microbiome research.</title>
        <authorList>
            <person name="Poyet M."/>
            <person name="Groussin M."/>
            <person name="Gibbons S.M."/>
            <person name="Avila-Pacheco J."/>
            <person name="Jiang X."/>
            <person name="Kearney S.M."/>
            <person name="Perrotta A.R."/>
            <person name="Berdy B."/>
            <person name="Zhao S."/>
            <person name="Lieberman T.D."/>
            <person name="Swanson P.K."/>
            <person name="Smith M."/>
            <person name="Roesemann S."/>
            <person name="Alexander J.E."/>
            <person name="Rich S.A."/>
            <person name="Livny J."/>
            <person name="Vlamakis H."/>
            <person name="Clish C."/>
            <person name="Bullock K."/>
            <person name="Deik A."/>
            <person name="Scott J."/>
            <person name="Pierce K.A."/>
            <person name="Xavier R.J."/>
            <person name="Alm E.J."/>
        </authorList>
    </citation>
    <scope>NUCLEOTIDE SEQUENCE</scope>
    <source>
        <strain evidence="10">BIOML-A179</strain>
        <strain evidence="9 11">BIOML-A198</strain>
    </source>
</reference>
<keyword evidence="4" id="KW-0560">Oxidoreductase</keyword>
<evidence type="ECO:0000256" key="3">
    <source>
        <dbReference type="ARBA" id="ARBA00022723"/>
    </source>
</evidence>
<dbReference type="GeneID" id="60057701"/>
<dbReference type="EMBL" id="WMQV01000005">
    <property type="protein sequence ID" value="MTL93595.1"/>
    <property type="molecule type" value="Genomic_DNA"/>
</dbReference>
<evidence type="ECO:0000256" key="1">
    <source>
        <dbReference type="ARBA" id="ARBA00022485"/>
    </source>
</evidence>
<dbReference type="InterPro" id="IPR006067">
    <property type="entry name" value="NO2/SO3_Rdtase_4Fe4S_dom"/>
</dbReference>
<dbReference type="Pfam" id="PF03460">
    <property type="entry name" value="NIR_SIR_ferr"/>
    <property type="match status" value="1"/>
</dbReference>
<dbReference type="InterPro" id="IPR036136">
    <property type="entry name" value="Nit/Sulf_reduc_fer-like_dom_sf"/>
</dbReference>
<feature type="domain" description="Nitrite/Sulfite reductase ferredoxin-like" evidence="8">
    <location>
        <begin position="43"/>
        <end position="106"/>
    </location>
</feature>
<evidence type="ECO:0000259" key="7">
    <source>
        <dbReference type="Pfam" id="PF01077"/>
    </source>
</evidence>
<dbReference type="InterPro" id="IPR045854">
    <property type="entry name" value="NO2/SO3_Rdtase_4Fe4S_sf"/>
</dbReference>
<dbReference type="GO" id="GO:0046872">
    <property type="term" value="F:metal ion binding"/>
    <property type="evidence" value="ECO:0007669"/>
    <property type="project" value="UniProtKB-KW"/>
</dbReference>
<accession>A0A6G2CLN6</accession>
<dbReference type="AlphaFoldDB" id="A0A6G2CLN6"/>
<organism evidence="10">
    <name type="scientific">Turicibacter sanguinis</name>
    <dbReference type="NCBI Taxonomy" id="154288"/>
    <lineage>
        <taxon>Bacteria</taxon>
        <taxon>Bacillati</taxon>
        <taxon>Bacillota</taxon>
        <taxon>Erysipelotrichia</taxon>
        <taxon>Erysipelotrichales</taxon>
        <taxon>Turicibacteraceae</taxon>
        <taxon>Turicibacter</taxon>
    </lineage>
</organism>
<dbReference type="InterPro" id="IPR051329">
    <property type="entry name" value="NIR_SIR_4Fe-4S"/>
</dbReference>
<evidence type="ECO:0000259" key="8">
    <source>
        <dbReference type="Pfam" id="PF03460"/>
    </source>
</evidence>
<dbReference type="SUPFAM" id="SSF55124">
    <property type="entry name" value="Nitrite/Sulfite reductase N-terminal domain-like"/>
    <property type="match status" value="2"/>
</dbReference>
<dbReference type="GO" id="GO:0016491">
    <property type="term" value="F:oxidoreductase activity"/>
    <property type="evidence" value="ECO:0007669"/>
    <property type="project" value="UniProtKB-KW"/>
</dbReference>
<dbReference type="Gene3D" id="3.90.480.10">
    <property type="entry name" value="Sulfite Reductase Hemoprotein,Domain 2"/>
    <property type="match status" value="1"/>
</dbReference>
<dbReference type="RefSeq" id="WP_006784159.1">
    <property type="nucleotide sequence ID" value="NZ_CABJBH010000001.1"/>
</dbReference>
<sequence length="516" mass="58142">MSQLKEVLRNEMKVFREKGHQFVNGELNMMQFKHVSGGFGVYAHKGGKEFMIRLRIPSGMLTFDQLNTVYNLATKYHMERIHLTTRQAIQLHGLSIDEVCDLMEEALDHDIYTRGAGGNFPRNVAISPLSGVNPLEAFDVTPYAWAAGDYFLKQIYTYHLPRKLKVSFSSSNADEGHCTVQDLGFLAVTQEGQHYFEVYLGGGLGQNPRLAVKYPTLINPNDVLYHLEAMVNLFKAEGDYENRNKARVRYIVERMGEEAFIEAYQKHLDEAKNKGGLELNITPQEIHKIGCECDVESKRLFAQKQEGLYSVYLHPIGGQFEVADLKKILDYLANIEGVDIRLAMTEGVYFRNLTGKEAKGLLELTESMGGDTPFEHSVACIGIPTCQIGLCNSQGVLKQTMEYFKEKQCKTELLPAVHFSGCGNSCGVHQISGIGFTGKKKKVGATVEECFTLWIGGKYEVGKTRLGEVFGEIQKTRIPEFLYELALLVEESGLDFESYIKQNEEQLKEITQKYLV</sequence>
<dbReference type="PANTHER" id="PTHR32439:SF9">
    <property type="entry name" value="BLR3264 PROTEIN"/>
    <property type="match status" value="1"/>
</dbReference>
<dbReference type="PANTHER" id="PTHR32439">
    <property type="entry name" value="FERREDOXIN--NITRITE REDUCTASE, CHLOROPLASTIC"/>
    <property type="match status" value="1"/>
</dbReference>
<evidence type="ECO:0000256" key="6">
    <source>
        <dbReference type="ARBA" id="ARBA00023014"/>
    </source>
</evidence>
<dbReference type="Gene3D" id="3.30.413.10">
    <property type="entry name" value="Sulfite Reductase Hemoprotein, domain 1"/>
    <property type="match status" value="2"/>
</dbReference>
<name>A0A6G2CLN6_9FIRM</name>
<protein>
    <submittedName>
        <fullName evidence="10">Nitrite/sulfite reductase</fullName>
    </submittedName>
</protein>
<evidence type="ECO:0000256" key="4">
    <source>
        <dbReference type="ARBA" id="ARBA00023002"/>
    </source>
</evidence>
<dbReference type="Proteomes" id="UP000487649">
    <property type="component" value="Unassembled WGS sequence"/>
</dbReference>
<proteinExistence type="predicted"/>
<feature type="domain" description="Nitrite/sulphite reductase 4Fe-4S" evidence="7">
    <location>
        <begin position="118"/>
        <end position="270"/>
    </location>
</feature>
<dbReference type="GO" id="GO:0051539">
    <property type="term" value="F:4 iron, 4 sulfur cluster binding"/>
    <property type="evidence" value="ECO:0007669"/>
    <property type="project" value="UniProtKB-KW"/>
</dbReference>
<keyword evidence="6" id="KW-0411">Iron-sulfur</keyword>
<keyword evidence="2" id="KW-0349">Heme</keyword>
<dbReference type="GO" id="GO:0020037">
    <property type="term" value="F:heme binding"/>
    <property type="evidence" value="ECO:0007669"/>
    <property type="project" value="InterPro"/>
</dbReference>
<keyword evidence="3" id="KW-0479">Metal-binding</keyword>
<evidence type="ECO:0000256" key="5">
    <source>
        <dbReference type="ARBA" id="ARBA00023004"/>
    </source>
</evidence>
<dbReference type="InterPro" id="IPR005117">
    <property type="entry name" value="NiRdtase/SiRdtase_haem-b_fer"/>
</dbReference>
<keyword evidence="1" id="KW-0004">4Fe-4S</keyword>
<dbReference type="EMBL" id="WMQE01000007">
    <property type="protein sequence ID" value="MTK20667.1"/>
    <property type="molecule type" value="Genomic_DNA"/>
</dbReference>
<evidence type="ECO:0000313" key="10">
    <source>
        <dbReference type="EMBL" id="MTL93595.1"/>
    </source>
</evidence>
<evidence type="ECO:0000313" key="11">
    <source>
        <dbReference type="Proteomes" id="UP000487649"/>
    </source>
</evidence>
<comment type="caution">
    <text evidence="10">The sequence shown here is derived from an EMBL/GenBank/DDBJ whole genome shotgun (WGS) entry which is preliminary data.</text>
</comment>